<evidence type="ECO:0000256" key="2">
    <source>
        <dbReference type="ARBA" id="ARBA00004496"/>
    </source>
</evidence>
<dbReference type="InterPro" id="IPR011907">
    <property type="entry name" value="RNase_III"/>
</dbReference>
<dbReference type="STRING" id="13035.Dacsa_1083"/>
<keyword evidence="11 15" id="KW-0255">Endonuclease</keyword>
<keyword evidence="7 15" id="KW-0507">mRNA processing</keyword>
<dbReference type="PROSITE" id="PS50137">
    <property type="entry name" value="DS_RBD"/>
    <property type="match status" value="1"/>
</dbReference>
<evidence type="ECO:0000256" key="8">
    <source>
        <dbReference type="ARBA" id="ARBA00022694"/>
    </source>
</evidence>
<keyword evidence="13 15" id="KW-0460">Magnesium</keyword>
<evidence type="ECO:0000259" key="17">
    <source>
        <dbReference type="PROSITE" id="PS50142"/>
    </source>
</evidence>
<feature type="domain" description="RNase III" evidence="17">
    <location>
        <begin position="1"/>
        <end position="126"/>
    </location>
</feature>
<dbReference type="GO" id="GO:0042802">
    <property type="term" value="F:identical protein binding"/>
    <property type="evidence" value="ECO:0007669"/>
    <property type="project" value="UniProtKB-ARBA"/>
</dbReference>
<proteinExistence type="inferred from homology"/>
<dbReference type="CDD" id="cd00593">
    <property type="entry name" value="RIBOc"/>
    <property type="match status" value="1"/>
</dbReference>
<dbReference type="GO" id="GO:0004525">
    <property type="term" value="F:ribonuclease III activity"/>
    <property type="evidence" value="ECO:0007669"/>
    <property type="project" value="UniProtKB-UniRule"/>
</dbReference>
<dbReference type="SMART" id="SM00535">
    <property type="entry name" value="RIBOc"/>
    <property type="match status" value="1"/>
</dbReference>
<dbReference type="FunFam" id="3.30.160.20:FF:000003">
    <property type="entry name" value="Ribonuclease 3"/>
    <property type="match status" value="1"/>
</dbReference>
<evidence type="ECO:0000256" key="5">
    <source>
        <dbReference type="ARBA" id="ARBA00022490"/>
    </source>
</evidence>
<evidence type="ECO:0000256" key="12">
    <source>
        <dbReference type="ARBA" id="ARBA00022801"/>
    </source>
</evidence>
<organism evidence="18 19">
    <name type="scientific">Dactylococcopsis salina (strain PCC 8305)</name>
    <name type="common">Myxobactron salinum</name>
    <dbReference type="NCBI Taxonomy" id="13035"/>
    <lineage>
        <taxon>Bacteria</taxon>
        <taxon>Bacillati</taxon>
        <taxon>Cyanobacteriota</taxon>
        <taxon>Cyanophyceae</taxon>
        <taxon>Nodosilineales</taxon>
        <taxon>Cymatolegaceae</taxon>
        <taxon>Dactylococcopsis</taxon>
    </lineage>
</organism>
<reference evidence="18" key="1">
    <citation type="submission" date="2012-04" db="EMBL/GenBank/DDBJ databases">
        <title>Finished genome of Dactylococcopsis salina PCC 8305.</title>
        <authorList>
            <consortium name="US DOE Joint Genome Institute"/>
            <person name="Gugger M."/>
            <person name="Coursin T."/>
            <person name="Rippka R."/>
            <person name="Tandeau De Marsac N."/>
            <person name="Huntemann M."/>
            <person name="Wei C.-L."/>
            <person name="Han J."/>
            <person name="Detter J.C."/>
            <person name="Han C."/>
            <person name="Tapia R."/>
            <person name="Daligault H."/>
            <person name="Chen A."/>
            <person name="Krypides N."/>
            <person name="Mavromatis K."/>
            <person name="Markowitz V."/>
            <person name="Szeto E."/>
            <person name="Ivanova N."/>
            <person name="Ovchinnikova G."/>
            <person name="Pagani I."/>
            <person name="Pati A."/>
            <person name="Goodwin L."/>
            <person name="Peters L."/>
            <person name="Pitluck S."/>
            <person name="Woyke T."/>
            <person name="Kerfeld C."/>
        </authorList>
    </citation>
    <scope>NUCLEOTIDE SEQUENCE [LARGE SCALE GENOMIC DNA]</scope>
    <source>
        <strain evidence="18">PCC 8305</strain>
    </source>
</reference>
<dbReference type="GO" id="GO:0006397">
    <property type="term" value="P:mRNA processing"/>
    <property type="evidence" value="ECO:0007669"/>
    <property type="project" value="UniProtKB-UniRule"/>
</dbReference>
<dbReference type="InterPro" id="IPR000999">
    <property type="entry name" value="RNase_III_dom"/>
</dbReference>
<dbReference type="GO" id="GO:0046872">
    <property type="term" value="F:metal ion binding"/>
    <property type="evidence" value="ECO:0007669"/>
    <property type="project" value="UniProtKB-KW"/>
</dbReference>
<evidence type="ECO:0000256" key="9">
    <source>
        <dbReference type="ARBA" id="ARBA00022722"/>
    </source>
</evidence>
<gene>
    <name evidence="15" type="primary">rnc</name>
    <name evidence="18" type="ORF">Dacsa_1083</name>
</gene>
<name>K9YUL0_DACS8</name>
<dbReference type="InterPro" id="IPR036389">
    <property type="entry name" value="RNase_III_sf"/>
</dbReference>
<dbReference type="PROSITE" id="PS00517">
    <property type="entry name" value="RNASE_3_1"/>
    <property type="match status" value="1"/>
</dbReference>
<dbReference type="SUPFAM" id="SSF69065">
    <property type="entry name" value="RNase III domain-like"/>
    <property type="match status" value="1"/>
</dbReference>
<dbReference type="AlphaFoldDB" id="K9YUL0"/>
<comment type="subcellular location">
    <subcellularLocation>
        <location evidence="2 15">Cytoplasm</location>
    </subcellularLocation>
</comment>
<dbReference type="EMBL" id="CP003944">
    <property type="protein sequence ID" value="AFZ49788.1"/>
    <property type="molecule type" value="Genomic_DNA"/>
</dbReference>
<dbReference type="PROSITE" id="PS50142">
    <property type="entry name" value="RNASE_3_2"/>
    <property type="match status" value="1"/>
</dbReference>
<keyword evidence="14 15" id="KW-0694">RNA-binding</keyword>
<feature type="binding site" evidence="15">
    <location>
        <position position="115"/>
    </location>
    <ligand>
        <name>Mg(2+)</name>
        <dbReference type="ChEBI" id="CHEBI:18420"/>
    </ligand>
</feature>
<comment type="subunit">
    <text evidence="4 15">Homodimer.</text>
</comment>
<evidence type="ECO:0000256" key="13">
    <source>
        <dbReference type="ARBA" id="ARBA00022842"/>
    </source>
</evidence>
<keyword evidence="12 15" id="KW-0378">Hydrolase</keyword>
<comment type="catalytic activity">
    <reaction evidence="1 15">
        <text>Endonucleolytic cleavage to 5'-phosphomonoester.</text>
        <dbReference type="EC" id="3.1.26.3"/>
    </reaction>
</comment>
<dbReference type="eggNOG" id="COG0571">
    <property type="taxonomic scope" value="Bacteria"/>
</dbReference>
<keyword evidence="10 15" id="KW-0479">Metal-binding</keyword>
<dbReference type="FunFam" id="1.10.1520.10:FF:000001">
    <property type="entry name" value="Ribonuclease 3"/>
    <property type="match status" value="1"/>
</dbReference>
<protein>
    <recommendedName>
        <fullName evidence="15">Ribonuclease 3</fullName>
        <ecNumber evidence="15">3.1.26.3</ecNumber>
    </recommendedName>
    <alternativeName>
        <fullName evidence="15">Ribonuclease III</fullName>
        <shortName evidence="15">RNase III</shortName>
    </alternativeName>
</protein>
<dbReference type="CDD" id="cd10845">
    <property type="entry name" value="DSRM_RNAse_III_family"/>
    <property type="match status" value="1"/>
</dbReference>
<dbReference type="EC" id="3.1.26.3" evidence="15"/>
<accession>K9YUL0</accession>
<dbReference type="OrthoDB" id="9805026at2"/>
<evidence type="ECO:0000313" key="19">
    <source>
        <dbReference type="Proteomes" id="UP000010482"/>
    </source>
</evidence>
<dbReference type="NCBIfam" id="TIGR02191">
    <property type="entry name" value="RNaseIII"/>
    <property type="match status" value="1"/>
</dbReference>
<evidence type="ECO:0000256" key="10">
    <source>
        <dbReference type="ARBA" id="ARBA00022723"/>
    </source>
</evidence>
<dbReference type="GO" id="GO:0019843">
    <property type="term" value="F:rRNA binding"/>
    <property type="evidence" value="ECO:0007669"/>
    <property type="project" value="UniProtKB-KW"/>
</dbReference>
<keyword evidence="5 15" id="KW-0963">Cytoplasm</keyword>
<keyword evidence="9 15" id="KW-0540">Nuclease</keyword>
<dbReference type="HAMAP" id="MF_00104">
    <property type="entry name" value="RNase_III"/>
    <property type="match status" value="1"/>
</dbReference>
<dbReference type="GO" id="GO:0010468">
    <property type="term" value="P:regulation of gene expression"/>
    <property type="evidence" value="ECO:0007669"/>
    <property type="project" value="TreeGrafter"/>
</dbReference>
<dbReference type="GO" id="GO:0006364">
    <property type="term" value="P:rRNA processing"/>
    <property type="evidence" value="ECO:0007669"/>
    <property type="project" value="UniProtKB-UniRule"/>
</dbReference>
<feature type="domain" description="DRBM" evidence="16">
    <location>
        <begin position="154"/>
        <end position="223"/>
    </location>
</feature>
<sequence>MSLQLPTFKQSDLWEKAITHRSYYNEHPDLGEDNERLEFLGDAVLGFLVGKLLYETYPQMREGELSRLRARLVNNEHQLAELALDLGLDRHLRLGKGAEKDHTRENPEVLSDTLEAVIGAYFLDSGIEAVATFITPFFASRAAEIASTSELDQNYKGRLQEWALTYFGEIPRYLIVQESGEDHAKEFTAEVRIKNQVYGVGVGESKKTAEKKAAKMALQANIEQVGWVKRSETQHKL</sequence>
<comment type="function">
    <text evidence="15">Digests double-stranded RNA. Involved in the processing of primary rRNA transcript to yield the immediate precursors to the large and small rRNAs (23S and 16S). Processes some mRNAs, and tRNAs when they are encoded in the rRNA operon. Processes pre-crRNA and tracrRNA of type II CRISPR loci if present in the organism.</text>
</comment>
<evidence type="ECO:0000256" key="14">
    <source>
        <dbReference type="ARBA" id="ARBA00022884"/>
    </source>
</evidence>
<dbReference type="InterPro" id="IPR014720">
    <property type="entry name" value="dsRBD_dom"/>
</dbReference>
<dbReference type="Gene3D" id="3.30.160.20">
    <property type="match status" value="1"/>
</dbReference>
<dbReference type="PANTHER" id="PTHR11207">
    <property type="entry name" value="RIBONUCLEASE III"/>
    <property type="match status" value="1"/>
</dbReference>
<dbReference type="Pfam" id="PF00035">
    <property type="entry name" value="dsrm"/>
    <property type="match status" value="1"/>
</dbReference>
<dbReference type="GO" id="GO:0008033">
    <property type="term" value="P:tRNA processing"/>
    <property type="evidence" value="ECO:0007669"/>
    <property type="project" value="UniProtKB-KW"/>
</dbReference>
<feature type="binding site" evidence="15">
    <location>
        <position position="38"/>
    </location>
    <ligand>
        <name>Mg(2+)</name>
        <dbReference type="ChEBI" id="CHEBI:18420"/>
    </ligand>
</feature>
<dbReference type="HOGENOM" id="CLU_000907_1_1_3"/>
<keyword evidence="19" id="KW-1185">Reference proteome</keyword>
<dbReference type="PATRIC" id="fig|13035.3.peg.1217"/>
<evidence type="ECO:0000256" key="4">
    <source>
        <dbReference type="ARBA" id="ARBA00011738"/>
    </source>
</evidence>
<evidence type="ECO:0000256" key="3">
    <source>
        <dbReference type="ARBA" id="ARBA00010183"/>
    </source>
</evidence>
<dbReference type="Gene3D" id="1.10.1520.10">
    <property type="entry name" value="Ribonuclease III domain"/>
    <property type="match status" value="1"/>
</dbReference>
<feature type="active site" evidence="15">
    <location>
        <position position="42"/>
    </location>
</feature>
<keyword evidence="8 15" id="KW-0819">tRNA processing</keyword>
<dbReference type="Proteomes" id="UP000010482">
    <property type="component" value="Chromosome"/>
</dbReference>
<evidence type="ECO:0000256" key="6">
    <source>
        <dbReference type="ARBA" id="ARBA00022552"/>
    </source>
</evidence>
<dbReference type="Pfam" id="PF14622">
    <property type="entry name" value="Ribonucleas_3_3"/>
    <property type="match status" value="1"/>
</dbReference>
<dbReference type="KEGG" id="dsl:Dacsa_1083"/>
<evidence type="ECO:0000313" key="18">
    <source>
        <dbReference type="EMBL" id="AFZ49788.1"/>
    </source>
</evidence>
<keyword evidence="15" id="KW-0699">rRNA-binding</keyword>
<keyword evidence="6 15" id="KW-0698">rRNA processing</keyword>
<dbReference type="PANTHER" id="PTHR11207:SF0">
    <property type="entry name" value="RIBONUCLEASE 3"/>
    <property type="match status" value="1"/>
</dbReference>
<evidence type="ECO:0000259" key="16">
    <source>
        <dbReference type="PROSITE" id="PS50137"/>
    </source>
</evidence>
<dbReference type="GO" id="GO:0005737">
    <property type="term" value="C:cytoplasm"/>
    <property type="evidence" value="ECO:0007669"/>
    <property type="project" value="UniProtKB-SubCell"/>
</dbReference>
<dbReference type="RefSeq" id="WP_015228797.1">
    <property type="nucleotide sequence ID" value="NC_019780.1"/>
</dbReference>
<evidence type="ECO:0000256" key="7">
    <source>
        <dbReference type="ARBA" id="ARBA00022664"/>
    </source>
</evidence>
<dbReference type="GO" id="GO:0003725">
    <property type="term" value="F:double-stranded RNA binding"/>
    <property type="evidence" value="ECO:0007669"/>
    <property type="project" value="TreeGrafter"/>
</dbReference>
<evidence type="ECO:0000256" key="1">
    <source>
        <dbReference type="ARBA" id="ARBA00000109"/>
    </source>
</evidence>
<comment type="cofactor">
    <cofactor evidence="15">
        <name>Mg(2+)</name>
        <dbReference type="ChEBI" id="CHEBI:18420"/>
    </cofactor>
</comment>
<comment type="similarity">
    <text evidence="3">Belongs to the ribonuclease III family.</text>
</comment>
<dbReference type="SMART" id="SM00358">
    <property type="entry name" value="DSRM"/>
    <property type="match status" value="1"/>
</dbReference>
<evidence type="ECO:0000256" key="15">
    <source>
        <dbReference type="HAMAP-Rule" id="MF_00104"/>
    </source>
</evidence>
<evidence type="ECO:0000256" key="11">
    <source>
        <dbReference type="ARBA" id="ARBA00022759"/>
    </source>
</evidence>
<feature type="active site" evidence="15">
    <location>
        <position position="115"/>
    </location>
</feature>
<dbReference type="SUPFAM" id="SSF54768">
    <property type="entry name" value="dsRNA-binding domain-like"/>
    <property type="match status" value="1"/>
</dbReference>
<feature type="binding site" evidence="15">
    <location>
        <position position="112"/>
    </location>
    <ligand>
        <name>Mg(2+)</name>
        <dbReference type="ChEBI" id="CHEBI:18420"/>
    </ligand>
</feature>